<accession>A0ABC8CRH5</accession>
<feature type="transmembrane region" description="Helical" evidence="1">
    <location>
        <begin position="6"/>
        <end position="26"/>
    </location>
</feature>
<reference evidence="2 3" key="1">
    <citation type="submission" date="2018-01" db="EMBL/GenBank/DDBJ databases">
        <title>Genetic Diversity of Clostridium botulinum in seafood.</title>
        <authorList>
            <person name="Athira V."/>
            <person name="Arun Jyothi P.V."/>
            <person name="Lalitha K.V."/>
            <person name="Joseph T.C."/>
        </authorList>
    </citation>
    <scope>NUCLEOTIDE SEQUENCE [LARGE SCALE GENOMIC DNA]</scope>
    <source>
        <strain evidence="2 3">Mfbjulcb8</strain>
    </source>
</reference>
<dbReference type="NCBIfam" id="TIGR02837">
    <property type="entry name" value="spore_II_R"/>
    <property type="match status" value="1"/>
</dbReference>
<name>A0ABC8CRH5_CLOBO</name>
<evidence type="ECO:0000313" key="3">
    <source>
        <dbReference type="Proteomes" id="UP000240615"/>
    </source>
</evidence>
<evidence type="ECO:0000313" key="2">
    <source>
        <dbReference type="EMBL" id="AVQ37638.1"/>
    </source>
</evidence>
<proteinExistence type="predicted"/>
<dbReference type="EMBL" id="CP027777">
    <property type="protein sequence ID" value="AVQ37638.1"/>
    <property type="molecule type" value="Genomic_DNA"/>
</dbReference>
<keyword evidence="1" id="KW-1133">Transmembrane helix</keyword>
<keyword evidence="1" id="KW-0472">Membrane</keyword>
<dbReference type="Proteomes" id="UP000240615">
    <property type="component" value="Chromosome"/>
</dbReference>
<organism evidence="2 3">
    <name type="scientific">Clostridium botulinum</name>
    <dbReference type="NCBI Taxonomy" id="1491"/>
    <lineage>
        <taxon>Bacteria</taxon>
        <taxon>Bacillati</taxon>
        <taxon>Bacillota</taxon>
        <taxon>Clostridia</taxon>
        <taxon>Eubacteriales</taxon>
        <taxon>Clostridiaceae</taxon>
        <taxon>Clostridium</taxon>
    </lineage>
</organism>
<dbReference type="AlphaFoldDB" id="A0ABC8CRH5"/>
<gene>
    <name evidence="2" type="primary">spoIIR</name>
    <name evidence="2" type="ORF">C7M56_02645</name>
</gene>
<dbReference type="Pfam" id="PF09551">
    <property type="entry name" value="Spore_II_R"/>
    <property type="match status" value="1"/>
</dbReference>
<keyword evidence="1" id="KW-0812">Transmembrane</keyword>
<dbReference type="RefSeq" id="WP_159034236.1">
    <property type="nucleotide sequence ID" value="NZ_CP027777.1"/>
</dbReference>
<protein>
    <submittedName>
        <fullName evidence="2">Stage II sporulation protein R</fullName>
    </submittedName>
</protein>
<dbReference type="InterPro" id="IPR014202">
    <property type="entry name" value="Spore_II_R"/>
</dbReference>
<evidence type="ECO:0000256" key="1">
    <source>
        <dbReference type="SAM" id="Phobius"/>
    </source>
</evidence>
<sequence length="210" mass="24381">MKRILVFMLSIIVIFFIGFNCLNLIYGSTSSEQKNISNKIIRFHVLANSDSIEDQSLKLKVKDEIIKYMMPKLDKSNSIDESRKILKENDKEIKKIAENIINKNGYKYSVNTYLGQEQFPIKTYGNITLPQGQYEAYKIVIGNGQGQNWWCVMFPPLCFVDVTKGEVSTKETEQKMKKVLKEEELKSINNSKNSYEIKFKVVEEINKLKK</sequence>